<protein>
    <submittedName>
        <fullName evidence="1">Uncharacterized protein</fullName>
    </submittedName>
</protein>
<gene>
    <name evidence="1" type="ORF">H9645_03745</name>
</gene>
<comment type="caution">
    <text evidence="1">The sequence shown here is derived from an EMBL/GenBank/DDBJ whole genome shotgun (WGS) entry which is preliminary data.</text>
</comment>
<dbReference type="RefSeq" id="WP_191728349.1">
    <property type="nucleotide sequence ID" value="NZ_JACSQJ010000001.1"/>
</dbReference>
<keyword evidence="2" id="KW-1185">Reference proteome</keyword>
<dbReference type="Proteomes" id="UP000647183">
    <property type="component" value="Unassembled WGS sequence"/>
</dbReference>
<dbReference type="EMBL" id="JACSQJ010000001">
    <property type="protein sequence ID" value="MBD7987135.1"/>
    <property type="molecule type" value="Genomic_DNA"/>
</dbReference>
<accession>A0ABR8UH26</accession>
<name>A0ABR8UH26_9GAMM</name>
<reference evidence="1 2" key="1">
    <citation type="submission" date="2020-08" db="EMBL/GenBank/DDBJ databases">
        <title>A Genomic Blueprint of the Chicken Gut Microbiome.</title>
        <authorList>
            <person name="Gilroy R."/>
            <person name="Ravi A."/>
            <person name="Getino M."/>
            <person name="Pursley I."/>
            <person name="Horton D.L."/>
            <person name="Alikhan N.-F."/>
            <person name="Baker D."/>
            <person name="Gharbi K."/>
            <person name="Hall N."/>
            <person name="Watson M."/>
            <person name="Adriaenssens E.M."/>
            <person name="Foster-Nyarko E."/>
            <person name="Jarju S."/>
            <person name="Secka A."/>
            <person name="Antonio M."/>
            <person name="Oren A."/>
            <person name="Chaudhuri R."/>
            <person name="La Ragione R.M."/>
            <person name="Hildebrand F."/>
            <person name="Pallen M.J."/>
        </authorList>
    </citation>
    <scope>NUCLEOTIDE SEQUENCE [LARGE SCALE GENOMIC DNA]</scope>
    <source>
        <strain evidence="1 2">Sa2BVA3</strain>
    </source>
</reference>
<proteinExistence type="predicted"/>
<organism evidence="1 2">
    <name type="scientific">Luteimonas colneyensis</name>
    <dbReference type="NCBI Taxonomy" id="2762230"/>
    <lineage>
        <taxon>Bacteria</taxon>
        <taxon>Pseudomonadati</taxon>
        <taxon>Pseudomonadota</taxon>
        <taxon>Gammaproteobacteria</taxon>
        <taxon>Lysobacterales</taxon>
        <taxon>Lysobacteraceae</taxon>
        <taxon>Luteimonas</taxon>
    </lineage>
</organism>
<evidence type="ECO:0000313" key="1">
    <source>
        <dbReference type="EMBL" id="MBD7987135.1"/>
    </source>
</evidence>
<sequence>MSAPQPPVALVKRAYHVHMAKLSAEAAFRVAHQRAHQALDAEIDGRETAAGRFDLYLRSGEAREWKGIVAACRREENRLAKLQQGGAR</sequence>
<evidence type="ECO:0000313" key="2">
    <source>
        <dbReference type="Proteomes" id="UP000647183"/>
    </source>
</evidence>